<organism evidence="5 6">
    <name type="scientific">Panacagrimonas perspica</name>
    <dbReference type="NCBI Taxonomy" id="381431"/>
    <lineage>
        <taxon>Bacteria</taxon>
        <taxon>Pseudomonadati</taxon>
        <taxon>Pseudomonadota</taxon>
        <taxon>Gammaproteobacteria</taxon>
        <taxon>Nevskiales</taxon>
        <taxon>Nevskiaceae</taxon>
        <taxon>Panacagrimonas</taxon>
    </lineage>
</organism>
<proteinExistence type="predicted"/>
<evidence type="ECO:0000256" key="2">
    <source>
        <dbReference type="PROSITE-ProRule" id="PRU00335"/>
    </source>
</evidence>
<reference evidence="5 6" key="1">
    <citation type="submission" date="2019-03" db="EMBL/GenBank/DDBJ databases">
        <title>Genomic Encyclopedia of Type Strains, Phase IV (KMG-IV): sequencing the most valuable type-strain genomes for metagenomic binning, comparative biology and taxonomic classification.</title>
        <authorList>
            <person name="Goeker M."/>
        </authorList>
    </citation>
    <scope>NUCLEOTIDE SEQUENCE [LARGE SCALE GENOMIC DNA]</scope>
    <source>
        <strain evidence="5 6">DSM 26377</strain>
    </source>
</reference>
<feature type="domain" description="HTH tetR-type" evidence="4">
    <location>
        <begin position="2"/>
        <end position="62"/>
    </location>
</feature>
<evidence type="ECO:0000313" key="5">
    <source>
        <dbReference type="EMBL" id="TDU32808.1"/>
    </source>
</evidence>
<dbReference type="RefSeq" id="WP_162851155.1">
    <property type="nucleotide sequence ID" value="NZ_MWIN01000036.1"/>
</dbReference>
<dbReference type="PANTHER" id="PTHR30055">
    <property type="entry name" value="HTH-TYPE TRANSCRIPTIONAL REGULATOR RUTR"/>
    <property type="match status" value="1"/>
</dbReference>
<keyword evidence="1 2" id="KW-0238">DNA-binding</keyword>
<protein>
    <submittedName>
        <fullName evidence="5">TetR family transcriptional regulator</fullName>
    </submittedName>
</protein>
<dbReference type="SUPFAM" id="SSF46689">
    <property type="entry name" value="Homeodomain-like"/>
    <property type="match status" value="1"/>
</dbReference>
<dbReference type="InterPro" id="IPR009057">
    <property type="entry name" value="Homeodomain-like_sf"/>
</dbReference>
<dbReference type="GO" id="GO:0003700">
    <property type="term" value="F:DNA-binding transcription factor activity"/>
    <property type="evidence" value="ECO:0007669"/>
    <property type="project" value="TreeGrafter"/>
</dbReference>
<evidence type="ECO:0000313" key="6">
    <source>
        <dbReference type="Proteomes" id="UP000295341"/>
    </source>
</evidence>
<dbReference type="GO" id="GO:0000976">
    <property type="term" value="F:transcription cis-regulatory region binding"/>
    <property type="evidence" value="ECO:0007669"/>
    <property type="project" value="TreeGrafter"/>
</dbReference>
<dbReference type="InterPro" id="IPR001647">
    <property type="entry name" value="HTH_TetR"/>
</dbReference>
<evidence type="ECO:0000256" key="3">
    <source>
        <dbReference type="SAM" id="MobiDB-lite"/>
    </source>
</evidence>
<dbReference type="PANTHER" id="PTHR30055:SF220">
    <property type="entry name" value="TETR-FAMILY REGULATORY PROTEIN"/>
    <property type="match status" value="1"/>
</dbReference>
<feature type="region of interest" description="Disordered" evidence="3">
    <location>
        <begin position="216"/>
        <end position="244"/>
    </location>
</feature>
<feature type="DNA-binding region" description="H-T-H motif" evidence="2">
    <location>
        <begin position="25"/>
        <end position="44"/>
    </location>
</feature>
<dbReference type="Proteomes" id="UP000295341">
    <property type="component" value="Unassembled WGS sequence"/>
</dbReference>
<sequence length="244" mass="26626">MAARRQAIMDAAEALIRKRGATSFTMAELAMAAGVSAATPFNLFESKLCLLYALLIRSLDGVNDAGRKASAEPDPFIRVMNAAEGVGRMFTADARFYRPLHQVLLSAVDPVHRPHYLERAAFFWYVAIDGLQSLHLFSDAQSRGQLACELVGMALGRVDLWVHGEIENENLPSHLAYGALALAVGLTSGARRKRVLSLMQACRPAPLKAFRLGSSAHRARVAPRPLRPTTRKAKVPTQRSRPAA</sequence>
<dbReference type="EMBL" id="SOBT01000008">
    <property type="protein sequence ID" value="TDU32808.1"/>
    <property type="molecule type" value="Genomic_DNA"/>
</dbReference>
<dbReference type="InterPro" id="IPR050109">
    <property type="entry name" value="HTH-type_TetR-like_transc_reg"/>
</dbReference>
<keyword evidence="6" id="KW-1185">Reference proteome</keyword>
<accession>A0A4S3JZ92</accession>
<dbReference type="AlphaFoldDB" id="A0A4S3JZ92"/>
<dbReference type="Pfam" id="PF00440">
    <property type="entry name" value="TetR_N"/>
    <property type="match status" value="1"/>
</dbReference>
<name>A0A4S3JZ92_9GAMM</name>
<gene>
    <name evidence="5" type="ORF">DFR24_2213</name>
</gene>
<comment type="caution">
    <text evidence="5">The sequence shown here is derived from an EMBL/GenBank/DDBJ whole genome shotgun (WGS) entry which is preliminary data.</text>
</comment>
<dbReference type="Gene3D" id="1.10.357.10">
    <property type="entry name" value="Tetracycline Repressor, domain 2"/>
    <property type="match status" value="1"/>
</dbReference>
<evidence type="ECO:0000256" key="1">
    <source>
        <dbReference type="ARBA" id="ARBA00023125"/>
    </source>
</evidence>
<evidence type="ECO:0000259" key="4">
    <source>
        <dbReference type="PROSITE" id="PS50977"/>
    </source>
</evidence>
<dbReference type="PROSITE" id="PS50977">
    <property type="entry name" value="HTH_TETR_2"/>
    <property type="match status" value="1"/>
</dbReference>